<sequence length="107" mass="11550">MWCNPERGIYKVNTDAAMHNTFNCIGDGIIIRNHMGEVMGSYVQSFHAAVALLCGILFHVESGDKLRRVGSCLLWCLALSPLSWSVSCQFGCGSVADTGVIIGDILS</sequence>
<name>A0AAE0DRN3_9ROSI</name>
<comment type="caution">
    <text evidence="1">The sequence shown here is derived from an EMBL/GenBank/DDBJ whole genome shotgun (WGS) entry which is preliminary data.</text>
</comment>
<reference evidence="1" key="1">
    <citation type="journal article" date="2023" name="Plant J.">
        <title>Genome sequences and population genomics provide insights into the demographic history, inbreeding, and mutation load of two 'living fossil' tree species of Dipteronia.</title>
        <authorList>
            <person name="Feng Y."/>
            <person name="Comes H.P."/>
            <person name="Chen J."/>
            <person name="Zhu S."/>
            <person name="Lu R."/>
            <person name="Zhang X."/>
            <person name="Li P."/>
            <person name="Qiu J."/>
            <person name="Olsen K.M."/>
            <person name="Qiu Y."/>
        </authorList>
    </citation>
    <scope>NUCLEOTIDE SEQUENCE</scope>
    <source>
        <strain evidence="1">NBL</strain>
    </source>
</reference>
<accession>A0AAE0DRN3</accession>
<proteinExistence type="predicted"/>
<gene>
    <name evidence="1" type="ORF">Dsin_030738</name>
</gene>
<protein>
    <recommendedName>
        <fullName evidence="3">RNase H type-1 domain-containing protein</fullName>
    </recommendedName>
</protein>
<evidence type="ECO:0000313" key="1">
    <source>
        <dbReference type="EMBL" id="KAK3183452.1"/>
    </source>
</evidence>
<evidence type="ECO:0008006" key="3">
    <source>
        <dbReference type="Google" id="ProtNLM"/>
    </source>
</evidence>
<dbReference type="AlphaFoldDB" id="A0AAE0DRN3"/>
<dbReference type="Proteomes" id="UP001281410">
    <property type="component" value="Unassembled WGS sequence"/>
</dbReference>
<dbReference type="EMBL" id="JANJYJ010000010">
    <property type="protein sequence ID" value="KAK3183452.1"/>
    <property type="molecule type" value="Genomic_DNA"/>
</dbReference>
<keyword evidence="2" id="KW-1185">Reference proteome</keyword>
<organism evidence="1 2">
    <name type="scientific">Dipteronia sinensis</name>
    <dbReference type="NCBI Taxonomy" id="43782"/>
    <lineage>
        <taxon>Eukaryota</taxon>
        <taxon>Viridiplantae</taxon>
        <taxon>Streptophyta</taxon>
        <taxon>Embryophyta</taxon>
        <taxon>Tracheophyta</taxon>
        <taxon>Spermatophyta</taxon>
        <taxon>Magnoliopsida</taxon>
        <taxon>eudicotyledons</taxon>
        <taxon>Gunneridae</taxon>
        <taxon>Pentapetalae</taxon>
        <taxon>rosids</taxon>
        <taxon>malvids</taxon>
        <taxon>Sapindales</taxon>
        <taxon>Sapindaceae</taxon>
        <taxon>Hippocastanoideae</taxon>
        <taxon>Acereae</taxon>
        <taxon>Dipteronia</taxon>
    </lineage>
</organism>
<evidence type="ECO:0000313" key="2">
    <source>
        <dbReference type="Proteomes" id="UP001281410"/>
    </source>
</evidence>